<dbReference type="AlphaFoldDB" id="A0A9P9APU4"/>
<feature type="domain" description="NADP-dependent oxidoreductase" evidence="2">
    <location>
        <begin position="11"/>
        <end position="310"/>
    </location>
</feature>
<dbReference type="PANTHER" id="PTHR43625:SF78">
    <property type="entry name" value="PYRIDOXAL REDUCTASE-RELATED"/>
    <property type="match status" value="1"/>
</dbReference>
<organism evidence="3 4">
    <name type="scientific">Thelonectria olida</name>
    <dbReference type="NCBI Taxonomy" id="1576542"/>
    <lineage>
        <taxon>Eukaryota</taxon>
        <taxon>Fungi</taxon>
        <taxon>Dikarya</taxon>
        <taxon>Ascomycota</taxon>
        <taxon>Pezizomycotina</taxon>
        <taxon>Sordariomycetes</taxon>
        <taxon>Hypocreomycetidae</taxon>
        <taxon>Hypocreales</taxon>
        <taxon>Nectriaceae</taxon>
        <taxon>Thelonectria</taxon>
    </lineage>
</organism>
<comment type="caution">
    <text evidence="3">The sequence shown here is derived from an EMBL/GenBank/DDBJ whole genome shotgun (WGS) entry which is preliminary data.</text>
</comment>
<dbReference type="CDD" id="cd19077">
    <property type="entry name" value="AKR_AKR8A1-2"/>
    <property type="match status" value="1"/>
</dbReference>
<keyword evidence="4" id="KW-1185">Reference proteome</keyword>
<reference evidence="3 4" key="1">
    <citation type="journal article" date="2021" name="Nat. Commun.">
        <title>Genetic determinants of endophytism in the Arabidopsis root mycobiome.</title>
        <authorList>
            <person name="Mesny F."/>
            <person name="Miyauchi S."/>
            <person name="Thiergart T."/>
            <person name="Pickel B."/>
            <person name="Atanasova L."/>
            <person name="Karlsson M."/>
            <person name="Huettel B."/>
            <person name="Barry K.W."/>
            <person name="Haridas S."/>
            <person name="Chen C."/>
            <person name="Bauer D."/>
            <person name="Andreopoulos W."/>
            <person name="Pangilinan J."/>
            <person name="LaButti K."/>
            <person name="Riley R."/>
            <person name="Lipzen A."/>
            <person name="Clum A."/>
            <person name="Drula E."/>
            <person name="Henrissat B."/>
            <person name="Kohler A."/>
            <person name="Grigoriev I.V."/>
            <person name="Martin F.M."/>
            <person name="Hacquard S."/>
        </authorList>
    </citation>
    <scope>NUCLEOTIDE SEQUENCE [LARGE SCALE GENOMIC DNA]</scope>
    <source>
        <strain evidence="3 4">MPI-CAGE-CH-0241</strain>
    </source>
</reference>
<evidence type="ECO:0000259" key="2">
    <source>
        <dbReference type="Pfam" id="PF00248"/>
    </source>
</evidence>
<protein>
    <submittedName>
        <fullName evidence="3">NADP-dependent oxidoreductase domain-containing protein</fullName>
    </submittedName>
</protein>
<name>A0A9P9APU4_9HYPO</name>
<evidence type="ECO:0000313" key="3">
    <source>
        <dbReference type="EMBL" id="KAH6889361.1"/>
    </source>
</evidence>
<keyword evidence="1" id="KW-0560">Oxidoreductase</keyword>
<dbReference type="Gene3D" id="3.20.20.100">
    <property type="entry name" value="NADP-dependent oxidoreductase domain"/>
    <property type="match status" value="1"/>
</dbReference>
<evidence type="ECO:0000256" key="1">
    <source>
        <dbReference type="ARBA" id="ARBA00023002"/>
    </source>
</evidence>
<accession>A0A9P9APU4</accession>
<dbReference type="InterPro" id="IPR023210">
    <property type="entry name" value="NADP_OxRdtase_dom"/>
</dbReference>
<dbReference type="GO" id="GO:0005737">
    <property type="term" value="C:cytoplasm"/>
    <property type="evidence" value="ECO:0007669"/>
    <property type="project" value="TreeGrafter"/>
</dbReference>
<proteinExistence type="predicted"/>
<dbReference type="OrthoDB" id="37537at2759"/>
<dbReference type="Proteomes" id="UP000777438">
    <property type="component" value="Unassembled WGS sequence"/>
</dbReference>
<dbReference type="GO" id="GO:0016491">
    <property type="term" value="F:oxidoreductase activity"/>
    <property type="evidence" value="ECO:0007669"/>
    <property type="project" value="UniProtKB-KW"/>
</dbReference>
<dbReference type="Pfam" id="PF00248">
    <property type="entry name" value="Aldo_ket_red"/>
    <property type="match status" value="1"/>
</dbReference>
<sequence>MAQILGKQVGPIGYGLMGFTWRPNPPPLDQALEAMRTAVLEGCTLWNGAEFYGTPEYNSMTLLKHYFTKYPEDADKVTLFMKGAQDIKTLIPDGSPESVRRSLDNILAQLGGVKKLDAFACSRRDARVPFETTLSVIQKEYIDTGKIGGVYVSECSAETINEAAKHAKILAAEVELSMFSPDILKNGVAAACAEHGIPVLAYSPIGRGMLTGRFTEVAHFKDNGIASRFPRFQAGAFEHNLSLVEKVQTIAAEKNCSPAQLAIGWVKGQSGREGMPTIIPIPGATTASRVKENAVVVELSEEEMKTIGDIVDSFEVAGGRYPDGAPTET</sequence>
<dbReference type="EMBL" id="JAGPYM010000011">
    <property type="protein sequence ID" value="KAH6889361.1"/>
    <property type="molecule type" value="Genomic_DNA"/>
</dbReference>
<dbReference type="InterPro" id="IPR036812">
    <property type="entry name" value="NAD(P)_OxRdtase_dom_sf"/>
</dbReference>
<dbReference type="SUPFAM" id="SSF51430">
    <property type="entry name" value="NAD(P)-linked oxidoreductase"/>
    <property type="match status" value="1"/>
</dbReference>
<dbReference type="InterPro" id="IPR050791">
    <property type="entry name" value="Aldo-Keto_reductase"/>
</dbReference>
<dbReference type="PANTHER" id="PTHR43625">
    <property type="entry name" value="AFLATOXIN B1 ALDEHYDE REDUCTASE"/>
    <property type="match status" value="1"/>
</dbReference>
<gene>
    <name evidence="3" type="ORF">B0T10DRAFT_51668</name>
</gene>
<evidence type="ECO:0000313" key="4">
    <source>
        <dbReference type="Proteomes" id="UP000777438"/>
    </source>
</evidence>